<dbReference type="PROSITE" id="PS00599">
    <property type="entry name" value="AA_TRANSFER_CLASS_2"/>
    <property type="match status" value="1"/>
</dbReference>
<keyword evidence="14" id="KW-0032">Aminotransferase</keyword>
<evidence type="ECO:0000256" key="6">
    <source>
        <dbReference type="ARBA" id="ARBA00022679"/>
    </source>
</evidence>
<dbReference type="Pfam" id="PF00155">
    <property type="entry name" value="Aminotran_1_2"/>
    <property type="match status" value="1"/>
</dbReference>
<dbReference type="Proteomes" id="UP001370348">
    <property type="component" value="Chromosome"/>
</dbReference>
<evidence type="ECO:0000256" key="5">
    <source>
        <dbReference type="ARBA" id="ARBA00013187"/>
    </source>
</evidence>
<dbReference type="SUPFAM" id="SSF53383">
    <property type="entry name" value="PLP-dependent transferases"/>
    <property type="match status" value="1"/>
</dbReference>
<dbReference type="PANTHER" id="PTHR13693:SF100">
    <property type="entry name" value="8-AMINO-7-OXONONANOATE SYNTHASE"/>
    <property type="match status" value="1"/>
</dbReference>
<dbReference type="GO" id="GO:0008483">
    <property type="term" value="F:transaminase activity"/>
    <property type="evidence" value="ECO:0007669"/>
    <property type="project" value="UniProtKB-KW"/>
</dbReference>
<dbReference type="RefSeq" id="WP_394828626.1">
    <property type="nucleotide sequence ID" value="NZ_CP089984.1"/>
</dbReference>
<evidence type="ECO:0000256" key="1">
    <source>
        <dbReference type="ARBA" id="ARBA00001933"/>
    </source>
</evidence>
<comment type="pathway">
    <text evidence="2">Cofactor biosynthesis; biotin biosynthesis.</text>
</comment>
<evidence type="ECO:0000256" key="7">
    <source>
        <dbReference type="ARBA" id="ARBA00022756"/>
    </source>
</evidence>
<evidence type="ECO:0000313" key="15">
    <source>
        <dbReference type="Proteomes" id="UP001370348"/>
    </source>
</evidence>
<dbReference type="InterPro" id="IPR004839">
    <property type="entry name" value="Aminotransferase_I/II_large"/>
</dbReference>
<dbReference type="PANTHER" id="PTHR13693">
    <property type="entry name" value="CLASS II AMINOTRANSFERASE/8-AMINO-7-OXONONANOATE SYNTHASE"/>
    <property type="match status" value="1"/>
</dbReference>
<dbReference type="EC" id="2.3.1.47" evidence="5"/>
<proteinExistence type="inferred from homology"/>
<gene>
    <name evidence="14" type="ORF">LZC94_17400</name>
</gene>
<feature type="domain" description="Aminotransferase class I/classII large" evidence="13">
    <location>
        <begin position="79"/>
        <end position="422"/>
    </location>
</feature>
<sequence>MQDIWKSAAATAVVNDSIGEAMTTPVHKNASIASALRTEPKYLHLKHVQEQLSRSGLTLPYFLVHEGASNNTTVIEGRELINFASYNYLALSGDPETSAYAKSAIDRFGTSVSASRVASGEIALHQDLERELSEFLGVPDCLLHVSGHATNVGTIGHLFDHRDIIFHDSFIHNSVIEGCKLSGAQRIAFPHNDAREANRLIDAHRGTYRHALIVLEGVYSVDGDIADLPRFIELKKRYNAFLMVDEAHSLGVLGERGRGIGEHFAVDRADVDLWMGTLSKALGSCGGYIAGDKELIGYLKYTSPAFVFSVGMPPATTAAALAALRILVRQPERVHTLHERGRLFLELAKARGLDTGISLDTAIVPVITGDSVIAVKLADALAEKGINVQPIVYPAVAKDSARLRFFIAADHTIEQIRHTVDATGEALARLRSKGVAP</sequence>
<dbReference type="CDD" id="cd06454">
    <property type="entry name" value="KBL_like"/>
    <property type="match status" value="1"/>
</dbReference>
<evidence type="ECO:0000256" key="2">
    <source>
        <dbReference type="ARBA" id="ARBA00004746"/>
    </source>
</evidence>
<comment type="catalytic activity">
    <reaction evidence="11">
        <text>6-carboxyhexanoyl-[ACP] + L-alanine + H(+) = (8S)-8-amino-7-oxononanoate + holo-[ACP] + CO2</text>
        <dbReference type="Rhea" id="RHEA:42288"/>
        <dbReference type="Rhea" id="RHEA-COMP:9685"/>
        <dbReference type="Rhea" id="RHEA-COMP:9955"/>
        <dbReference type="ChEBI" id="CHEBI:15378"/>
        <dbReference type="ChEBI" id="CHEBI:16526"/>
        <dbReference type="ChEBI" id="CHEBI:57972"/>
        <dbReference type="ChEBI" id="CHEBI:64479"/>
        <dbReference type="ChEBI" id="CHEBI:78846"/>
        <dbReference type="ChEBI" id="CHEBI:149468"/>
        <dbReference type="EC" id="2.3.1.47"/>
    </reaction>
</comment>
<evidence type="ECO:0000256" key="11">
    <source>
        <dbReference type="ARBA" id="ARBA00047715"/>
    </source>
</evidence>
<evidence type="ECO:0000256" key="10">
    <source>
        <dbReference type="ARBA" id="ARBA00033381"/>
    </source>
</evidence>
<reference evidence="14 15" key="1">
    <citation type="submission" date="2021-12" db="EMBL/GenBank/DDBJ databases">
        <title>Discovery of the Pendulisporaceae a myxobacterial family with distinct sporulation behavior and unique specialized metabolism.</title>
        <authorList>
            <person name="Garcia R."/>
            <person name="Popoff A."/>
            <person name="Bader C.D."/>
            <person name="Loehr J."/>
            <person name="Walesch S."/>
            <person name="Walt C."/>
            <person name="Boldt J."/>
            <person name="Bunk B."/>
            <person name="Haeckl F.J.F.P.J."/>
            <person name="Gunesch A.P."/>
            <person name="Birkelbach J."/>
            <person name="Nuebel U."/>
            <person name="Pietschmann T."/>
            <person name="Bach T."/>
            <person name="Mueller R."/>
        </authorList>
    </citation>
    <scope>NUCLEOTIDE SEQUENCE [LARGE SCALE GENOMIC DNA]</scope>
    <source>
        <strain evidence="14 15">MSr11954</strain>
    </source>
</reference>
<evidence type="ECO:0000313" key="14">
    <source>
        <dbReference type="EMBL" id="WXB19001.1"/>
    </source>
</evidence>
<evidence type="ECO:0000256" key="9">
    <source>
        <dbReference type="ARBA" id="ARBA00032610"/>
    </source>
</evidence>
<keyword evidence="7" id="KW-0093">Biotin biosynthesis</keyword>
<dbReference type="InterPro" id="IPR015422">
    <property type="entry name" value="PyrdxlP-dep_Trfase_small"/>
</dbReference>
<comment type="subunit">
    <text evidence="4">Homodimer.</text>
</comment>
<keyword evidence="8 12" id="KW-0663">Pyridoxal phosphate</keyword>
<keyword evidence="14" id="KW-0449">Lipoprotein</keyword>
<organism evidence="14 15">
    <name type="scientific">Pendulispora albinea</name>
    <dbReference type="NCBI Taxonomy" id="2741071"/>
    <lineage>
        <taxon>Bacteria</taxon>
        <taxon>Pseudomonadati</taxon>
        <taxon>Myxococcota</taxon>
        <taxon>Myxococcia</taxon>
        <taxon>Myxococcales</taxon>
        <taxon>Sorangiineae</taxon>
        <taxon>Pendulisporaceae</taxon>
        <taxon>Pendulispora</taxon>
    </lineage>
</organism>
<dbReference type="InterPro" id="IPR001917">
    <property type="entry name" value="Aminotrans_II_pyridoxalP_BS"/>
</dbReference>
<evidence type="ECO:0000256" key="8">
    <source>
        <dbReference type="ARBA" id="ARBA00022898"/>
    </source>
</evidence>
<name>A0ABZ2M8Z6_9BACT</name>
<comment type="cofactor">
    <cofactor evidence="1 12">
        <name>pyridoxal 5'-phosphate</name>
        <dbReference type="ChEBI" id="CHEBI:597326"/>
    </cofactor>
</comment>
<evidence type="ECO:0000256" key="12">
    <source>
        <dbReference type="RuleBase" id="RU003693"/>
    </source>
</evidence>
<dbReference type="InterPro" id="IPR050087">
    <property type="entry name" value="AON_synthase_class-II"/>
</dbReference>
<dbReference type="EMBL" id="CP089984">
    <property type="protein sequence ID" value="WXB19001.1"/>
    <property type="molecule type" value="Genomic_DNA"/>
</dbReference>
<dbReference type="InterPro" id="IPR015421">
    <property type="entry name" value="PyrdxlP-dep_Trfase_major"/>
</dbReference>
<accession>A0ABZ2M8Z6</accession>
<dbReference type="Gene3D" id="3.40.640.10">
    <property type="entry name" value="Type I PLP-dependent aspartate aminotransferase-like (Major domain)"/>
    <property type="match status" value="1"/>
</dbReference>
<dbReference type="InterPro" id="IPR015424">
    <property type="entry name" value="PyrdxlP-dep_Trfase"/>
</dbReference>
<keyword evidence="15" id="KW-1185">Reference proteome</keyword>
<comment type="similarity">
    <text evidence="3">Belongs to the class-II pyridoxal-phosphate-dependent aminotransferase family. BioF subfamily.</text>
</comment>
<evidence type="ECO:0000256" key="4">
    <source>
        <dbReference type="ARBA" id="ARBA00011738"/>
    </source>
</evidence>
<protein>
    <recommendedName>
        <fullName evidence="5">8-amino-7-oxononanoate synthase</fullName>
        <ecNumber evidence="5">2.3.1.47</ecNumber>
    </recommendedName>
    <alternativeName>
        <fullName evidence="9">7-keto-8-amino-pelargonic acid synthase</fullName>
    </alternativeName>
    <alternativeName>
        <fullName evidence="10">8-amino-7-ketopelargonate synthase</fullName>
    </alternativeName>
</protein>
<evidence type="ECO:0000256" key="3">
    <source>
        <dbReference type="ARBA" id="ARBA00010008"/>
    </source>
</evidence>
<evidence type="ECO:0000259" key="13">
    <source>
        <dbReference type="Pfam" id="PF00155"/>
    </source>
</evidence>
<keyword evidence="6" id="KW-0808">Transferase</keyword>
<dbReference type="Gene3D" id="3.90.1150.10">
    <property type="entry name" value="Aspartate Aminotransferase, domain 1"/>
    <property type="match status" value="1"/>
</dbReference>